<keyword evidence="4" id="KW-0479">Metal-binding</keyword>
<keyword evidence="6 11" id="KW-0695">RNA-directed DNA polymerase</keyword>
<dbReference type="Pfam" id="PF08388">
    <property type="entry name" value="GIIM"/>
    <property type="match status" value="1"/>
</dbReference>
<keyword evidence="3 11" id="KW-0548">Nucleotidyltransferase</keyword>
<dbReference type="PANTHER" id="PTHR34047">
    <property type="entry name" value="NUCLEAR INTRON MATURASE 1, MITOCHONDRIAL-RELATED"/>
    <property type="match status" value="1"/>
</dbReference>
<dbReference type="EC" id="2.7.7.49" evidence="1"/>
<organism evidence="11 12">
    <name type="scientific">Candidatus Accumulibacter proximus</name>
    <dbReference type="NCBI Taxonomy" id="2954385"/>
    <lineage>
        <taxon>Bacteria</taxon>
        <taxon>Pseudomonadati</taxon>
        <taxon>Pseudomonadota</taxon>
        <taxon>Betaproteobacteria</taxon>
        <taxon>Candidatus Accumulibacter</taxon>
    </lineage>
</organism>
<protein>
    <recommendedName>
        <fullName evidence="1">RNA-directed DNA polymerase</fullName>
        <ecNumber evidence="1">2.7.7.49</ecNumber>
    </recommendedName>
</protein>
<evidence type="ECO:0000256" key="8">
    <source>
        <dbReference type="ARBA" id="ARBA00034120"/>
    </source>
</evidence>
<dbReference type="Proteomes" id="UP000697998">
    <property type="component" value="Unassembled WGS sequence"/>
</dbReference>
<dbReference type="PROSITE" id="PS50878">
    <property type="entry name" value="RT_POL"/>
    <property type="match status" value="1"/>
</dbReference>
<dbReference type="GO" id="GO:0051607">
    <property type="term" value="P:defense response to virus"/>
    <property type="evidence" value="ECO:0007669"/>
    <property type="project" value="UniProtKB-KW"/>
</dbReference>
<keyword evidence="7" id="KW-0051">Antiviral defense</keyword>
<evidence type="ECO:0000256" key="3">
    <source>
        <dbReference type="ARBA" id="ARBA00022695"/>
    </source>
</evidence>
<evidence type="ECO:0000313" key="12">
    <source>
        <dbReference type="Proteomes" id="UP000697998"/>
    </source>
</evidence>
<sequence length="414" mass="48504">MDKAKPFCIAKREVWEAYKRVKANHGSAGVDGQSIAEFEGDLSNNLYRLWNRMSSGSYMPPPVLRVEIPKGDGKMRPLGIPTVADRVAQMVVKRHLEPILEPVFHKDSYGYRPGRSAHDALAVARRRCWSHDWVLDLDIKRFFDNLDWTLLMRALRKHTDCKWVLLYIERWLQAPVRMPDGTLASREKGTPQGGVVSPILSNLFLHYTFDNWMKKHHPEIQFERYADDVICHCHSEAQAIALRQALEQRFAACKLELHPQKTKIAYCKDANRCGSYSEERFDFLGYTFRPRRSMNRKGRLFVSFSPAVSDKAAKAMRETMRRWRLHHRGDLGLDDLVRWTRSVIHGWVLYYGRFYPSALQRALHTLDAYLIRWAQRKYKRLKGHKSRAWDWLARLQSRHPSLFPHWNLPAVVGR</sequence>
<dbReference type="Pfam" id="PF00078">
    <property type="entry name" value="RVT_1"/>
    <property type="match status" value="1"/>
</dbReference>
<gene>
    <name evidence="11" type="primary">ltrA</name>
    <name evidence="11" type="ORF">IPJ27_21370</name>
</gene>
<dbReference type="PRINTS" id="PR00866">
    <property type="entry name" value="RNADNAPOLMS"/>
</dbReference>
<evidence type="ECO:0000313" key="11">
    <source>
        <dbReference type="EMBL" id="MBK7677088.1"/>
    </source>
</evidence>
<comment type="similarity">
    <text evidence="8">Belongs to the bacterial reverse transcriptase family.</text>
</comment>
<dbReference type="EMBL" id="JADJMH010000034">
    <property type="protein sequence ID" value="MBK7677088.1"/>
    <property type="molecule type" value="Genomic_DNA"/>
</dbReference>
<evidence type="ECO:0000256" key="7">
    <source>
        <dbReference type="ARBA" id="ARBA00023118"/>
    </source>
</evidence>
<accession>A0A935Q170</accession>
<dbReference type="InterPro" id="IPR013597">
    <property type="entry name" value="Mat_intron_G2"/>
</dbReference>
<dbReference type="GO" id="GO:0003964">
    <property type="term" value="F:RNA-directed DNA polymerase activity"/>
    <property type="evidence" value="ECO:0007669"/>
    <property type="project" value="UniProtKB-KW"/>
</dbReference>
<proteinExistence type="inferred from homology"/>
<dbReference type="AlphaFoldDB" id="A0A935Q170"/>
<evidence type="ECO:0000256" key="5">
    <source>
        <dbReference type="ARBA" id="ARBA00022842"/>
    </source>
</evidence>
<evidence type="ECO:0000259" key="10">
    <source>
        <dbReference type="PROSITE" id="PS50878"/>
    </source>
</evidence>
<reference evidence="11 12" key="1">
    <citation type="submission" date="2020-10" db="EMBL/GenBank/DDBJ databases">
        <title>Connecting structure to function with the recovery of over 1000 high-quality activated sludge metagenome-assembled genomes encoding full-length rRNA genes using long-read sequencing.</title>
        <authorList>
            <person name="Singleton C.M."/>
            <person name="Petriglieri F."/>
            <person name="Kristensen J.M."/>
            <person name="Kirkegaard R.H."/>
            <person name="Michaelsen T.Y."/>
            <person name="Andersen M.H."/>
            <person name="Karst S.M."/>
            <person name="Dueholm M.S."/>
            <person name="Nielsen P.H."/>
            <person name="Albertsen M."/>
        </authorList>
    </citation>
    <scope>NUCLEOTIDE SEQUENCE [LARGE SCALE GENOMIC DNA]</scope>
    <source>
        <strain evidence="11">EsbW_18-Q3-R4-48_BATAC.285</strain>
    </source>
</reference>
<dbReference type="InterPro" id="IPR043502">
    <property type="entry name" value="DNA/RNA_pol_sf"/>
</dbReference>
<comment type="caution">
    <text evidence="11">The sequence shown here is derived from an EMBL/GenBank/DDBJ whole genome shotgun (WGS) entry which is preliminary data.</text>
</comment>
<name>A0A935Q170_9PROT</name>
<feature type="domain" description="Reverse transcriptase" evidence="10">
    <location>
        <begin position="49"/>
        <end position="288"/>
    </location>
</feature>
<dbReference type="NCBIfam" id="TIGR04416">
    <property type="entry name" value="group_II_RT_mat"/>
    <property type="match status" value="1"/>
</dbReference>
<evidence type="ECO:0000256" key="4">
    <source>
        <dbReference type="ARBA" id="ARBA00022723"/>
    </source>
</evidence>
<evidence type="ECO:0000256" key="1">
    <source>
        <dbReference type="ARBA" id="ARBA00012493"/>
    </source>
</evidence>
<dbReference type="InterPro" id="IPR000123">
    <property type="entry name" value="Reverse_transcriptase_msDNA"/>
</dbReference>
<comment type="catalytic activity">
    <reaction evidence="9">
        <text>DNA(n) + a 2'-deoxyribonucleoside 5'-triphosphate = DNA(n+1) + diphosphate</text>
        <dbReference type="Rhea" id="RHEA:22508"/>
        <dbReference type="Rhea" id="RHEA-COMP:17339"/>
        <dbReference type="Rhea" id="RHEA-COMP:17340"/>
        <dbReference type="ChEBI" id="CHEBI:33019"/>
        <dbReference type="ChEBI" id="CHEBI:61560"/>
        <dbReference type="ChEBI" id="CHEBI:173112"/>
        <dbReference type="EC" id="2.7.7.49"/>
    </reaction>
</comment>
<dbReference type="InterPro" id="IPR000477">
    <property type="entry name" value="RT_dom"/>
</dbReference>
<dbReference type="CDD" id="cd01651">
    <property type="entry name" value="RT_G2_intron"/>
    <property type="match status" value="1"/>
</dbReference>
<dbReference type="InterPro" id="IPR051083">
    <property type="entry name" value="GrpII_Intron_Splice-Mob/Def"/>
</dbReference>
<dbReference type="InterPro" id="IPR030931">
    <property type="entry name" value="Group_II_RT_mat"/>
</dbReference>
<keyword evidence="2 11" id="KW-0808">Transferase</keyword>
<evidence type="ECO:0000256" key="9">
    <source>
        <dbReference type="ARBA" id="ARBA00048173"/>
    </source>
</evidence>
<dbReference type="GO" id="GO:0046872">
    <property type="term" value="F:metal ion binding"/>
    <property type="evidence" value="ECO:0007669"/>
    <property type="project" value="UniProtKB-KW"/>
</dbReference>
<evidence type="ECO:0000256" key="2">
    <source>
        <dbReference type="ARBA" id="ARBA00022679"/>
    </source>
</evidence>
<keyword evidence="5" id="KW-0460">Magnesium</keyword>
<evidence type="ECO:0000256" key="6">
    <source>
        <dbReference type="ARBA" id="ARBA00022918"/>
    </source>
</evidence>
<dbReference type="GO" id="GO:0003723">
    <property type="term" value="F:RNA binding"/>
    <property type="evidence" value="ECO:0007669"/>
    <property type="project" value="InterPro"/>
</dbReference>
<dbReference type="SUPFAM" id="SSF56672">
    <property type="entry name" value="DNA/RNA polymerases"/>
    <property type="match status" value="1"/>
</dbReference>
<dbReference type="PANTHER" id="PTHR34047:SF3">
    <property type="entry name" value="BLR2052 PROTEIN"/>
    <property type="match status" value="1"/>
</dbReference>